<dbReference type="AlphaFoldDB" id="A0A834WQ41"/>
<dbReference type="GO" id="GO:0003676">
    <property type="term" value="F:nucleic acid binding"/>
    <property type="evidence" value="ECO:0007669"/>
    <property type="project" value="InterPro"/>
</dbReference>
<dbReference type="SUPFAM" id="SSF53098">
    <property type="entry name" value="Ribonuclease H-like"/>
    <property type="match status" value="1"/>
</dbReference>
<dbReference type="EMBL" id="JAAIUW010000006">
    <property type="protein sequence ID" value="KAF7825169.1"/>
    <property type="molecule type" value="Genomic_DNA"/>
</dbReference>
<dbReference type="Proteomes" id="UP000634136">
    <property type="component" value="Unassembled WGS sequence"/>
</dbReference>
<dbReference type="InterPro" id="IPR012337">
    <property type="entry name" value="RNaseH-like_sf"/>
</dbReference>
<sequence length="657" mass="74596">MNCLVWNCRGTGASSFLSLVRDLKKTFRLDFLALVETHQEGRNAQRIIDKFGFANRELVEAVGQYGGIWCMWNEGGRRIQVMQKHDQFIHFKLGGSSFGSRPDSYFLDMIDKNSLIDLGFDGPRFTWKRGGLMARLDRALANMRWRNEFPEASVLHLPSLKFDHSRIMVRLNGDWHSSVNCFQEKVKVWNRDVFGNIFRKKEQLFRRLQGIHKKLSLSLNAYLSNLQDELWFERVYDFVGCFPTLDEREVTGCSKMISVDEINKAIFSLGPFKSPGADGLNLVFFQSQWDAINHSLYQLLMDIWFNPASIERRIGDGKSVRFWSDPWLPNGKTLVSYALGPLTDVDRYKVVADFVTASGGWDWSTFDFLLPMEICNLVAAVVPPSRGIRGDHIAWKHIALEVERHGKNCSFLWLYGHDRLLTNVARKRRGIAGYDVCSWCKAAAEDLMHTLRDCSKAKCIWLKLFHPSKWHIFFNVSHLSWLSLNLSSNMGFSSNSWDVVFATACWRVIGGRKCVNYDKQFVCWKKPNVGWVKFNVDGARNDSLNMTACGGVVRDSDGHFLVGFMRKLGDGSVLNAELWSILCALEVAWNAGFKKLVIETDCLTAANIIAGNCATDALAAKALLGSMGLTTLYDAPFLLHFLCSDLEGHGCYHSCAR</sequence>
<protein>
    <submittedName>
        <fullName evidence="3">Ribonuclease H</fullName>
    </submittedName>
</protein>
<evidence type="ECO:0000313" key="4">
    <source>
        <dbReference type="Proteomes" id="UP000634136"/>
    </source>
</evidence>
<evidence type="ECO:0000313" key="3">
    <source>
        <dbReference type="EMBL" id="KAF7825169.1"/>
    </source>
</evidence>
<dbReference type="PANTHER" id="PTHR47723:SF19">
    <property type="entry name" value="POLYNUCLEOTIDYL TRANSFERASE, RIBONUCLEASE H-LIKE SUPERFAMILY PROTEIN"/>
    <property type="match status" value="1"/>
</dbReference>
<comment type="caution">
    <text evidence="3">The sequence shown here is derived from an EMBL/GenBank/DDBJ whole genome shotgun (WGS) entry which is preliminary data.</text>
</comment>
<dbReference type="OrthoDB" id="1436788at2759"/>
<reference evidence="3" key="1">
    <citation type="submission" date="2020-09" db="EMBL/GenBank/DDBJ databases">
        <title>Genome-Enabled Discovery of Anthraquinone Biosynthesis in Senna tora.</title>
        <authorList>
            <person name="Kang S.-H."/>
            <person name="Pandey R.P."/>
            <person name="Lee C.-M."/>
            <person name="Sim J.-S."/>
            <person name="Jeong J.-T."/>
            <person name="Choi B.-S."/>
            <person name="Jung M."/>
            <person name="Ginzburg D."/>
            <person name="Zhao K."/>
            <person name="Won S.Y."/>
            <person name="Oh T.-J."/>
            <person name="Yu Y."/>
            <person name="Kim N.-H."/>
            <person name="Lee O.R."/>
            <person name="Lee T.-H."/>
            <person name="Bashyal P."/>
            <person name="Kim T.-S."/>
            <person name="Lee W.-H."/>
            <person name="Kawkins C."/>
            <person name="Kim C.-K."/>
            <person name="Kim J.S."/>
            <person name="Ahn B.O."/>
            <person name="Rhee S.Y."/>
            <person name="Sohng J.K."/>
        </authorList>
    </citation>
    <scope>NUCLEOTIDE SEQUENCE</scope>
    <source>
        <tissue evidence="3">Leaf</tissue>
    </source>
</reference>
<dbReference type="InterPro" id="IPR026960">
    <property type="entry name" value="RVT-Znf"/>
</dbReference>
<dbReference type="Pfam" id="PF13456">
    <property type="entry name" value="RVT_3"/>
    <property type="match status" value="1"/>
</dbReference>
<dbReference type="InterPro" id="IPR036691">
    <property type="entry name" value="Endo/exonu/phosph_ase_sf"/>
</dbReference>
<dbReference type="Gene3D" id="3.30.420.10">
    <property type="entry name" value="Ribonuclease H-like superfamily/Ribonuclease H"/>
    <property type="match status" value="1"/>
</dbReference>
<dbReference type="InterPro" id="IPR002156">
    <property type="entry name" value="RNaseH_domain"/>
</dbReference>
<proteinExistence type="predicted"/>
<dbReference type="PANTHER" id="PTHR47723">
    <property type="entry name" value="OS05G0353850 PROTEIN"/>
    <property type="match status" value="1"/>
</dbReference>
<evidence type="ECO:0000259" key="1">
    <source>
        <dbReference type="Pfam" id="PF13456"/>
    </source>
</evidence>
<dbReference type="SUPFAM" id="SSF56219">
    <property type="entry name" value="DNase I-like"/>
    <property type="match status" value="1"/>
</dbReference>
<evidence type="ECO:0000259" key="2">
    <source>
        <dbReference type="Pfam" id="PF13966"/>
    </source>
</evidence>
<dbReference type="Pfam" id="PF13966">
    <property type="entry name" value="zf-RVT"/>
    <property type="match status" value="1"/>
</dbReference>
<dbReference type="GO" id="GO:0004523">
    <property type="term" value="F:RNA-DNA hybrid ribonuclease activity"/>
    <property type="evidence" value="ECO:0007669"/>
    <property type="project" value="InterPro"/>
</dbReference>
<name>A0A834WQ41_9FABA</name>
<gene>
    <name evidence="3" type="ORF">G2W53_016333</name>
</gene>
<organism evidence="3 4">
    <name type="scientific">Senna tora</name>
    <dbReference type="NCBI Taxonomy" id="362788"/>
    <lineage>
        <taxon>Eukaryota</taxon>
        <taxon>Viridiplantae</taxon>
        <taxon>Streptophyta</taxon>
        <taxon>Embryophyta</taxon>
        <taxon>Tracheophyta</taxon>
        <taxon>Spermatophyta</taxon>
        <taxon>Magnoliopsida</taxon>
        <taxon>eudicotyledons</taxon>
        <taxon>Gunneridae</taxon>
        <taxon>Pentapetalae</taxon>
        <taxon>rosids</taxon>
        <taxon>fabids</taxon>
        <taxon>Fabales</taxon>
        <taxon>Fabaceae</taxon>
        <taxon>Caesalpinioideae</taxon>
        <taxon>Cassia clade</taxon>
        <taxon>Senna</taxon>
    </lineage>
</organism>
<dbReference type="InterPro" id="IPR044730">
    <property type="entry name" value="RNase_H-like_dom_plant"/>
</dbReference>
<accession>A0A834WQ41</accession>
<feature type="domain" description="RNase H type-1" evidence="1">
    <location>
        <begin position="535"/>
        <end position="613"/>
    </location>
</feature>
<dbReference type="CDD" id="cd06222">
    <property type="entry name" value="RNase_H_like"/>
    <property type="match status" value="1"/>
</dbReference>
<dbReference type="InterPro" id="IPR036397">
    <property type="entry name" value="RNaseH_sf"/>
</dbReference>
<dbReference type="InterPro" id="IPR053151">
    <property type="entry name" value="RNase_H-like"/>
</dbReference>
<keyword evidence="4" id="KW-1185">Reference proteome</keyword>
<feature type="domain" description="Reverse transcriptase zinc-binding" evidence="2">
    <location>
        <begin position="405"/>
        <end position="461"/>
    </location>
</feature>